<dbReference type="SUPFAM" id="SSF53850">
    <property type="entry name" value="Periplasmic binding protein-like II"/>
    <property type="match status" value="1"/>
</dbReference>
<comment type="caution">
    <text evidence="11">The sequence shown here is derived from an EMBL/GenBank/DDBJ whole genome shotgun (WGS) entry which is preliminary data.</text>
</comment>
<comment type="similarity">
    <text evidence="2">Belongs to the bacterial solute-binding protein SsuA/TauA family.</text>
</comment>
<evidence type="ECO:0000313" key="11">
    <source>
        <dbReference type="EMBL" id="GEN87773.1"/>
    </source>
</evidence>
<dbReference type="RefSeq" id="WP_246145155.1">
    <property type="nucleotide sequence ID" value="NZ_BJYM01000010.1"/>
</dbReference>
<dbReference type="GO" id="GO:0016020">
    <property type="term" value="C:membrane"/>
    <property type="evidence" value="ECO:0007669"/>
    <property type="project" value="InterPro"/>
</dbReference>
<evidence type="ECO:0000256" key="1">
    <source>
        <dbReference type="ARBA" id="ARBA00004418"/>
    </source>
</evidence>
<evidence type="ECO:0000256" key="8">
    <source>
        <dbReference type="ARBA" id="ARBA00070228"/>
    </source>
</evidence>
<sequence length="320" mass="35097">MNHHKNRHILVLFLIIMLSLILAACGSSASGANGEINIGYQKGGPTLTLKNSGEFQEELEELGYTVTWSEFNTGSSILEALNAGSIDLANAGDIPSIFALDKGSDFQYIASEPSAPETEGILVSEDSSIQSLEDLKGKRVAYNNASIAQYLLIKLLDSANLSIDDIETVNLNPPDASLAFEKGEVDAWVVWDPYFADAEARGNKILHTAEDVVPYRSFYFATSELIDKDPEVVELYVKHLAKVGKEINEDPSEASELLEGETQIPAATWETVLNKKESDAQFMDDQAIVDLEIEAADLLDIGLIENEIDFSDYIWNPDSE</sequence>
<keyword evidence="6" id="KW-0449">Lipoprotein</keyword>
<dbReference type="InterPro" id="IPR001638">
    <property type="entry name" value="Solute-binding_3/MltF_N"/>
</dbReference>
<evidence type="ECO:0000256" key="9">
    <source>
        <dbReference type="SAM" id="SignalP"/>
    </source>
</evidence>
<keyword evidence="5" id="KW-0564">Palmitate</keyword>
<evidence type="ECO:0000259" key="10">
    <source>
        <dbReference type="SMART" id="SM00062"/>
    </source>
</evidence>
<dbReference type="PANTHER" id="PTHR30024">
    <property type="entry name" value="ALIPHATIC SULFONATES-BINDING PROTEIN-RELATED"/>
    <property type="match status" value="1"/>
</dbReference>
<dbReference type="SMART" id="SM00062">
    <property type="entry name" value="PBPb"/>
    <property type="match status" value="1"/>
</dbReference>
<dbReference type="EMBL" id="BJYM01000010">
    <property type="protein sequence ID" value="GEN87773.1"/>
    <property type="molecule type" value="Genomic_DNA"/>
</dbReference>
<dbReference type="PANTHER" id="PTHR30024:SF42">
    <property type="entry name" value="ALIPHATIC SULFONATES-BINDING PROTEIN-RELATED"/>
    <property type="match status" value="1"/>
</dbReference>
<name>A0A511ZJZ5_9BACI</name>
<reference evidence="11 12" key="1">
    <citation type="submission" date="2019-07" db="EMBL/GenBank/DDBJ databases">
        <title>Whole genome shotgun sequence of Oceanobacillus sojae NBRC 105379.</title>
        <authorList>
            <person name="Hosoyama A."/>
            <person name="Uohara A."/>
            <person name="Ohji S."/>
            <person name="Ichikawa N."/>
        </authorList>
    </citation>
    <scope>NUCLEOTIDE SEQUENCE [LARGE SCALE GENOMIC DNA]</scope>
    <source>
        <strain evidence="11 12">NBRC 105379</strain>
    </source>
</reference>
<dbReference type="GO" id="GO:0042626">
    <property type="term" value="F:ATPase-coupled transmembrane transporter activity"/>
    <property type="evidence" value="ECO:0007669"/>
    <property type="project" value="InterPro"/>
</dbReference>
<dbReference type="PROSITE" id="PS51257">
    <property type="entry name" value="PROKAR_LIPOPROTEIN"/>
    <property type="match status" value="1"/>
</dbReference>
<dbReference type="Pfam" id="PF09084">
    <property type="entry name" value="NMT1"/>
    <property type="match status" value="1"/>
</dbReference>
<dbReference type="AlphaFoldDB" id="A0A511ZJZ5"/>
<feature type="signal peptide" evidence="9">
    <location>
        <begin position="1"/>
        <end position="29"/>
    </location>
</feature>
<evidence type="ECO:0000313" key="12">
    <source>
        <dbReference type="Proteomes" id="UP000321558"/>
    </source>
</evidence>
<comment type="subcellular location">
    <subcellularLocation>
        <location evidence="1">Periplasm</location>
    </subcellularLocation>
</comment>
<organism evidence="11 12">
    <name type="scientific">Oceanobacillus sojae</name>
    <dbReference type="NCBI Taxonomy" id="582851"/>
    <lineage>
        <taxon>Bacteria</taxon>
        <taxon>Bacillati</taxon>
        <taxon>Bacillota</taxon>
        <taxon>Bacilli</taxon>
        <taxon>Bacillales</taxon>
        <taxon>Bacillaceae</taxon>
        <taxon>Oceanobacillus</taxon>
    </lineage>
</organism>
<dbReference type="InterPro" id="IPR010067">
    <property type="entry name" value="ABC_SsuA_sub-bd"/>
</dbReference>
<evidence type="ECO:0000256" key="7">
    <source>
        <dbReference type="ARBA" id="ARBA00055538"/>
    </source>
</evidence>
<keyword evidence="4 9" id="KW-0732">Signal</keyword>
<feature type="chain" id="PRO_5022199201" description="Putative aliphatic sulfonates-binding protein" evidence="9">
    <location>
        <begin position="30"/>
        <end position="320"/>
    </location>
</feature>
<protein>
    <recommendedName>
        <fullName evidence="8">Putative aliphatic sulfonates-binding protein</fullName>
    </recommendedName>
</protein>
<dbReference type="InterPro" id="IPR015168">
    <property type="entry name" value="SsuA/THI5"/>
</dbReference>
<evidence type="ECO:0000256" key="5">
    <source>
        <dbReference type="ARBA" id="ARBA00023139"/>
    </source>
</evidence>
<comment type="function">
    <text evidence="7">Part of a binding-protein-dependent transport system for aliphatic sulfonates. Putative binding protein.</text>
</comment>
<feature type="domain" description="Solute-binding protein family 3/N-terminal" evidence="10">
    <location>
        <begin position="35"/>
        <end position="250"/>
    </location>
</feature>
<accession>A0A511ZJZ5</accession>
<dbReference type="NCBIfam" id="TIGR01728">
    <property type="entry name" value="SsuA_fam"/>
    <property type="match status" value="1"/>
</dbReference>
<evidence type="ECO:0000256" key="4">
    <source>
        <dbReference type="ARBA" id="ARBA00022729"/>
    </source>
</evidence>
<evidence type="ECO:0000256" key="3">
    <source>
        <dbReference type="ARBA" id="ARBA00022448"/>
    </source>
</evidence>
<keyword evidence="12" id="KW-1185">Reference proteome</keyword>
<evidence type="ECO:0000256" key="2">
    <source>
        <dbReference type="ARBA" id="ARBA00010742"/>
    </source>
</evidence>
<keyword evidence="3" id="KW-0813">Transport</keyword>
<evidence type="ECO:0000256" key="6">
    <source>
        <dbReference type="ARBA" id="ARBA00023288"/>
    </source>
</evidence>
<dbReference type="Gene3D" id="3.40.190.10">
    <property type="entry name" value="Periplasmic binding protein-like II"/>
    <property type="match status" value="2"/>
</dbReference>
<gene>
    <name evidence="11" type="primary">ssuA2_1</name>
    <name evidence="11" type="ORF">OSO01_25120</name>
</gene>
<proteinExistence type="inferred from homology"/>
<dbReference type="Proteomes" id="UP000321558">
    <property type="component" value="Unassembled WGS sequence"/>
</dbReference>
<dbReference type="FunFam" id="3.40.190.10:FF:000050">
    <property type="entry name" value="Sulfonate ABC transporter substrate-binding protein"/>
    <property type="match status" value="1"/>
</dbReference>
<dbReference type="GO" id="GO:0042597">
    <property type="term" value="C:periplasmic space"/>
    <property type="evidence" value="ECO:0007669"/>
    <property type="project" value="UniProtKB-SubCell"/>
</dbReference>